<accession>A0AAJ6P3S7</accession>
<gene>
    <name evidence="2" type="ORF">LF296_10640</name>
</gene>
<protein>
    <submittedName>
        <fullName evidence="2">Uncharacterized protein</fullName>
    </submittedName>
</protein>
<evidence type="ECO:0000256" key="1">
    <source>
        <dbReference type="SAM" id="Phobius"/>
    </source>
</evidence>
<name>A0AAJ6P3S7_9GAMM</name>
<sequence length="144" mass="17456">MLEILISMSEDRPGLLIALVGLFFMALLWIFFISHYIYTNIYLKGICKIVYRDEKRFTRLMEPFDFFYLSMLPSAYWRETLNIKFDTSFKAFYGNNIYHKIDDSQLKGLLKNYPMFFRIHYFFMLSGFLSMFLLFLGYSIDQYF</sequence>
<dbReference type="Proteomes" id="UP001199528">
    <property type="component" value="Chromosome"/>
</dbReference>
<proteinExistence type="predicted"/>
<feature type="transmembrane region" description="Helical" evidence="1">
    <location>
        <begin position="119"/>
        <end position="140"/>
    </location>
</feature>
<dbReference type="EMBL" id="CP085083">
    <property type="protein sequence ID" value="WDZ49793.1"/>
    <property type="molecule type" value="Genomic_DNA"/>
</dbReference>
<keyword evidence="1" id="KW-1133">Transmembrane helix</keyword>
<reference evidence="2" key="2">
    <citation type="submission" date="2023-02" db="EMBL/GenBank/DDBJ databases">
        <authorList>
            <person name="Huang Y."/>
            <person name="Zhang Y."/>
            <person name="Zhang T."/>
            <person name="Wang J."/>
        </authorList>
    </citation>
    <scope>NUCLEOTIDE SEQUENCE</scope>
    <source>
        <strain evidence="2">KJ-1</strain>
    </source>
</reference>
<organism evidence="2 3">
    <name type="scientific">Acinetobacter vivianii</name>
    <dbReference type="NCBI Taxonomy" id="1776742"/>
    <lineage>
        <taxon>Bacteria</taxon>
        <taxon>Pseudomonadati</taxon>
        <taxon>Pseudomonadota</taxon>
        <taxon>Gammaproteobacteria</taxon>
        <taxon>Moraxellales</taxon>
        <taxon>Moraxellaceae</taxon>
        <taxon>Acinetobacter</taxon>
    </lineage>
</organism>
<keyword evidence="1" id="KW-0812">Transmembrane</keyword>
<dbReference type="RefSeq" id="WP_272654308.1">
    <property type="nucleotide sequence ID" value="NZ_CP085083.1"/>
</dbReference>
<evidence type="ECO:0000313" key="3">
    <source>
        <dbReference type="Proteomes" id="UP001199528"/>
    </source>
</evidence>
<feature type="transmembrane region" description="Helical" evidence="1">
    <location>
        <begin position="15"/>
        <end position="38"/>
    </location>
</feature>
<evidence type="ECO:0000313" key="2">
    <source>
        <dbReference type="EMBL" id="WDZ49793.1"/>
    </source>
</evidence>
<dbReference type="AlphaFoldDB" id="A0AAJ6P3S7"/>
<keyword evidence="1" id="KW-0472">Membrane</keyword>
<reference evidence="2" key="1">
    <citation type="journal article" date="2022" name="Front Environ Sci">
        <title>Complete genome sequence analysis of a novel alkane-degrading bacterial strain, Acinetobacter vivianii KJ-1, and its diesel degradation ability.</title>
        <authorList>
            <person name="Zhang Y."/>
            <person name="Song F."/>
            <person name="Wang J."/>
            <person name="Zhao Q."/>
            <person name="Zheng L."/>
            <person name="Wang Z."/>
            <person name="Zhang X."/>
            <person name="Gao Y."/>
            <person name="Chen G."/>
            <person name="Huang Y."/>
        </authorList>
    </citation>
    <scope>NUCLEOTIDE SEQUENCE</scope>
    <source>
        <strain evidence="2">KJ-1</strain>
    </source>
</reference>
<dbReference type="KEGG" id="aviv:LF296_10640"/>